<evidence type="ECO:0000313" key="3">
    <source>
        <dbReference type="WBParaSite" id="BPAG_0000634501-mRNA-1"/>
    </source>
</evidence>
<keyword evidence="2" id="KW-1185">Reference proteome</keyword>
<reference evidence="3" key="1">
    <citation type="submission" date="2017-02" db="UniProtKB">
        <authorList>
            <consortium name="WormBaseParasite"/>
        </authorList>
    </citation>
    <scope>IDENTIFICATION</scope>
</reference>
<name>A0A0N4TDQ7_BRUPA</name>
<proteinExistence type="predicted"/>
<organism evidence="3">
    <name type="scientific">Brugia pahangi</name>
    <name type="common">Filarial nematode worm</name>
    <dbReference type="NCBI Taxonomy" id="6280"/>
    <lineage>
        <taxon>Eukaryota</taxon>
        <taxon>Metazoa</taxon>
        <taxon>Ecdysozoa</taxon>
        <taxon>Nematoda</taxon>
        <taxon>Chromadorea</taxon>
        <taxon>Rhabditida</taxon>
        <taxon>Spirurina</taxon>
        <taxon>Spiruromorpha</taxon>
        <taxon>Filarioidea</taxon>
        <taxon>Onchocercidae</taxon>
        <taxon>Brugia</taxon>
    </lineage>
</organism>
<dbReference type="Proteomes" id="UP000278627">
    <property type="component" value="Unassembled WGS sequence"/>
</dbReference>
<evidence type="ECO:0000313" key="1">
    <source>
        <dbReference type="EMBL" id="VDN87494.1"/>
    </source>
</evidence>
<accession>A0A0N4TDQ7</accession>
<evidence type="ECO:0000313" key="2">
    <source>
        <dbReference type="Proteomes" id="UP000278627"/>
    </source>
</evidence>
<reference evidence="1 2" key="2">
    <citation type="submission" date="2018-11" db="EMBL/GenBank/DDBJ databases">
        <authorList>
            <consortium name="Pathogen Informatics"/>
        </authorList>
    </citation>
    <scope>NUCLEOTIDE SEQUENCE [LARGE SCALE GENOMIC DNA]</scope>
</reference>
<dbReference type="AlphaFoldDB" id="A0A0N4TDQ7"/>
<protein>
    <submittedName>
        <fullName evidence="3">THAP-type domain-containing protein</fullName>
    </submittedName>
</protein>
<sequence length="104" mass="12367">MSPKECCKQQNCKQSYIKHREYRRRRKKRQPISLSTINENYVTDSFPKSTIIDDKWIVGNEMYAYNNRIFNNCKCRNCTFSKIMNSNAKTLRQPVLPECHSTPV</sequence>
<dbReference type="WBParaSite" id="BPAG_0000634501-mRNA-1">
    <property type="protein sequence ID" value="BPAG_0000634501-mRNA-1"/>
    <property type="gene ID" value="BPAG_0000634501"/>
</dbReference>
<gene>
    <name evidence="1" type="ORF">BPAG_LOCUS6308</name>
</gene>
<dbReference type="EMBL" id="UZAD01005588">
    <property type="protein sequence ID" value="VDN87494.1"/>
    <property type="molecule type" value="Genomic_DNA"/>
</dbReference>